<dbReference type="Proteomes" id="UP000679950">
    <property type="component" value="Unassembled WGS sequence"/>
</dbReference>
<gene>
    <name evidence="1" type="ORF">J8TS2_14780</name>
</gene>
<proteinExistence type="predicted"/>
<comment type="caution">
    <text evidence="1">The sequence shown here is derived from an EMBL/GenBank/DDBJ whole genome shotgun (WGS) entry which is preliminary data.</text>
</comment>
<keyword evidence="2" id="KW-1185">Reference proteome</keyword>
<reference evidence="1 2" key="1">
    <citation type="submission" date="2021-03" db="EMBL/GenBank/DDBJ databases">
        <title>Antimicrobial resistance genes in bacteria isolated from Japanese honey, and their potential for conferring macrolide and lincosamide resistance in the American foulbrood pathogen Paenibacillus larvae.</title>
        <authorList>
            <person name="Okamoto M."/>
            <person name="Kumagai M."/>
            <person name="Kanamori H."/>
            <person name="Takamatsu D."/>
        </authorList>
    </citation>
    <scope>NUCLEOTIDE SEQUENCE [LARGE SCALE GENOMIC DNA]</scope>
    <source>
        <strain evidence="1 2">J8TS2</strain>
    </source>
</reference>
<protein>
    <submittedName>
        <fullName evidence="1">Uncharacterized protein</fullName>
    </submittedName>
</protein>
<evidence type="ECO:0000313" key="1">
    <source>
        <dbReference type="EMBL" id="GIN57159.1"/>
    </source>
</evidence>
<organism evidence="1 2">
    <name type="scientific">Lederbergia ruris</name>
    <dbReference type="NCBI Taxonomy" id="217495"/>
    <lineage>
        <taxon>Bacteria</taxon>
        <taxon>Bacillati</taxon>
        <taxon>Bacillota</taxon>
        <taxon>Bacilli</taxon>
        <taxon>Bacillales</taxon>
        <taxon>Bacillaceae</taxon>
        <taxon>Lederbergia</taxon>
    </lineage>
</organism>
<sequence length="60" mass="7084">MSKDERPNYGSKAKYAPSWRNAFVTHILWATVLWQRRSSPHPVGLIMYNCFYNIDVKIEP</sequence>
<evidence type="ECO:0000313" key="2">
    <source>
        <dbReference type="Proteomes" id="UP000679950"/>
    </source>
</evidence>
<accession>A0ABQ4KJ56</accession>
<name>A0ABQ4KJ56_9BACI</name>
<dbReference type="EMBL" id="BORB01000010">
    <property type="protein sequence ID" value="GIN57159.1"/>
    <property type="molecule type" value="Genomic_DNA"/>
</dbReference>